<evidence type="ECO:0000256" key="3">
    <source>
        <dbReference type="SAM" id="MobiDB-lite"/>
    </source>
</evidence>
<evidence type="ECO:0000313" key="5">
    <source>
        <dbReference type="EMBL" id="SMQ45361.1"/>
    </source>
</evidence>
<dbReference type="Pfam" id="PF22061">
    <property type="entry name" value="CSN7_HB_subdom"/>
    <property type="match status" value="1"/>
</dbReference>
<dbReference type="PANTHER" id="PTHR15350:SF5">
    <property type="entry name" value="COP9 SIGNALOSOME COMPLEX SUBUNIT 7"/>
    <property type="match status" value="1"/>
</dbReference>
<proteinExistence type="inferred from homology"/>
<gene>
    <name evidence="5" type="ORF">ZT3D7_G505</name>
</gene>
<keyword evidence="2" id="KW-0736">Signalosome</keyword>
<feature type="domain" description="PCI" evidence="4">
    <location>
        <begin position="1"/>
        <end position="165"/>
    </location>
</feature>
<evidence type="ECO:0000313" key="6">
    <source>
        <dbReference type="Proteomes" id="UP000215127"/>
    </source>
</evidence>
<dbReference type="AlphaFoldDB" id="A0A1X7RDR2"/>
<organism evidence="5 6">
    <name type="scientific">Zymoseptoria tritici (strain ST99CH_3D7)</name>
    <dbReference type="NCBI Taxonomy" id="1276538"/>
    <lineage>
        <taxon>Eukaryota</taxon>
        <taxon>Fungi</taxon>
        <taxon>Dikarya</taxon>
        <taxon>Ascomycota</taxon>
        <taxon>Pezizomycotina</taxon>
        <taxon>Dothideomycetes</taxon>
        <taxon>Dothideomycetidae</taxon>
        <taxon>Mycosphaerellales</taxon>
        <taxon>Mycosphaerellaceae</taxon>
        <taxon>Zymoseptoria</taxon>
    </lineage>
</organism>
<name>A0A1X7RDR2_ZYMT9</name>
<reference evidence="5 6" key="1">
    <citation type="submission" date="2016-06" db="EMBL/GenBank/DDBJ databases">
        <authorList>
            <person name="Kjaerup R.B."/>
            <person name="Dalgaard T.S."/>
            <person name="Juul-Madsen H.R."/>
        </authorList>
    </citation>
    <scope>NUCLEOTIDE SEQUENCE [LARGE SCALE GENOMIC DNA]</scope>
</reference>
<dbReference type="InterPro" id="IPR045237">
    <property type="entry name" value="COPS7/eIF3m"/>
</dbReference>
<accession>A0A1X7RDR2</accession>
<evidence type="ECO:0000256" key="2">
    <source>
        <dbReference type="ARBA" id="ARBA00022790"/>
    </source>
</evidence>
<comment type="similarity">
    <text evidence="1">Belongs to the CSN7/EIF3M family. CSN7 subfamily.</text>
</comment>
<dbReference type="STRING" id="1276538.A0A1X7RDR2"/>
<feature type="region of interest" description="Disordered" evidence="3">
    <location>
        <begin position="216"/>
        <end position="290"/>
    </location>
</feature>
<protein>
    <recommendedName>
        <fullName evidence="4">PCI domain-containing protein</fullName>
    </recommendedName>
</protein>
<keyword evidence="6" id="KW-1185">Reference proteome</keyword>
<sequence>MDQSRAINALAPFVALAKSANSPRAAADLITQATSAPNTYVFAELLQQPNIQSLAGNEQYGGFHTLLQIFSWGTWTDYKTTQNLPPLADNQALKLRLLSLLTLAARKSDTPSSSSILSYQSLCTHLELTSPVELEQLVTTALYSDLIKGTLNPSDQTINITSVAPLRDIAPGSVQNMVAELAAWSGRCDSVLESLEAEIKKVKSESEKRAKAEAKAEKQYKAVADASEKSNTGPGMGGSKTGHNTRGANKREQTMDDDEWEDPMDVDSGPVGKKKSSGMMGKLRSGGGSR</sequence>
<dbReference type="EMBL" id="LT853692">
    <property type="protein sequence ID" value="SMQ45361.1"/>
    <property type="molecule type" value="Genomic_DNA"/>
</dbReference>
<evidence type="ECO:0000259" key="4">
    <source>
        <dbReference type="PROSITE" id="PS50250"/>
    </source>
</evidence>
<feature type="compositionally biased region" description="Acidic residues" evidence="3">
    <location>
        <begin position="255"/>
        <end position="265"/>
    </location>
</feature>
<dbReference type="SMART" id="SM00088">
    <property type="entry name" value="PINT"/>
    <property type="match status" value="1"/>
</dbReference>
<dbReference type="PANTHER" id="PTHR15350">
    <property type="entry name" value="COP9 SIGNALOSOME COMPLEX SUBUNIT 7/DENDRITIC CELL PROTEIN GA17"/>
    <property type="match status" value="1"/>
</dbReference>
<dbReference type="Proteomes" id="UP000215127">
    <property type="component" value="Chromosome 1"/>
</dbReference>
<dbReference type="InterPro" id="IPR000717">
    <property type="entry name" value="PCI_dom"/>
</dbReference>
<evidence type="ECO:0000256" key="1">
    <source>
        <dbReference type="ARBA" id="ARBA00008482"/>
    </source>
</evidence>
<dbReference type="PROSITE" id="PS50250">
    <property type="entry name" value="PCI"/>
    <property type="match status" value="1"/>
</dbReference>
<dbReference type="GO" id="GO:0008180">
    <property type="term" value="C:COP9 signalosome"/>
    <property type="evidence" value="ECO:0007669"/>
    <property type="project" value="UniProtKB-KW"/>
</dbReference>